<dbReference type="InterPro" id="IPR045851">
    <property type="entry name" value="AMP-bd_C_sf"/>
</dbReference>
<evidence type="ECO:0000256" key="1">
    <source>
        <dbReference type="ARBA" id="ARBA00006432"/>
    </source>
</evidence>
<feature type="domain" description="AMP-binding enzyme C-terminal" evidence="3">
    <location>
        <begin position="365"/>
        <end position="438"/>
    </location>
</feature>
<dbReference type="RefSeq" id="WP_097655481.1">
    <property type="nucleotide sequence ID" value="NZ_LYXE01000200.1"/>
</dbReference>
<reference evidence="4 5" key="1">
    <citation type="submission" date="2016-05" db="EMBL/GenBank/DDBJ databases">
        <authorList>
            <person name="Lavstsen T."/>
            <person name="Jespersen J.S."/>
        </authorList>
    </citation>
    <scope>NUCLEOTIDE SEQUENCE [LARGE SCALE GENOMIC DNA]</scope>
    <source>
        <strain evidence="4 5">B7-9</strain>
    </source>
</reference>
<dbReference type="PANTHER" id="PTHR43201:SF8">
    <property type="entry name" value="ACYL-COA SYNTHETASE FAMILY MEMBER 3"/>
    <property type="match status" value="1"/>
</dbReference>
<dbReference type="OrthoDB" id="9781737at2"/>
<accession>A0A2H3KFH9</accession>
<dbReference type="Pfam" id="PF00501">
    <property type="entry name" value="AMP-binding"/>
    <property type="match status" value="1"/>
</dbReference>
<dbReference type="CDD" id="cd04433">
    <property type="entry name" value="AFD_class_I"/>
    <property type="match status" value="1"/>
</dbReference>
<dbReference type="Gene3D" id="3.40.50.12780">
    <property type="entry name" value="N-terminal domain of ligase-like"/>
    <property type="match status" value="1"/>
</dbReference>
<gene>
    <name evidence="4" type="ORF">A9Q02_07040</name>
</gene>
<dbReference type="InterPro" id="IPR020845">
    <property type="entry name" value="AMP-binding_CS"/>
</dbReference>
<dbReference type="PANTHER" id="PTHR43201">
    <property type="entry name" value="ACYL-COA SYNTHETASE"/>
    <property type="match status" value="1"/>
</dbReference>
<dbReference type="InterPro" id="IPR025110">
    <property type="entry name" value="AMP-bd_C"/>
</dbReference>
<dbReference type="GO" id="GO:0031956">
    <property type="term" value="F:medium-chain fatty acid-CoA ligase activity"/>
    <property type="evidence" value="ECO:0007669"/>
    <property type="project" value="TreeGrafter"/>
</dbReference>
<evidence type="ECO:0000259" key="3">
    <source>
        <dbReference type="Pfam" id="PF13193"/>
    </source>
</evidence>
<organism evidence="4 5">
    <name type="scientific">Candidatus Chloroploca asiatica</name>
    <dbReference type="NCBI Taxonomy" id="1506545"/>
    <lineage>
        <taxon>Bacteria</taxon>
        <taxon>Bacillati</taxon>
        <taxon>Chloroflexota</taxon>
        <taxon>Chloroflexia</taxon>
        <taxon>Chloroflexales</taxon>
        <taxon>Chloroflexineae</taxon>
        <taxon>Oscillochloridaceae</taxon>
        <taxon>Candidatus Chloroploca</taxon>
    </lineage>
</organism>
<protein>
    <submittedName>
        <fullName evidence="4">AMP-dependent synthetase</fullName>
    </submittedName>
</protein>
<keyword evidence="5" id="KW-1185">Reference proteome</keyword>
<dbReference type="GO" id="GO:0006631">
    <property type="term" value="P:fatty acid metabolic process"/>
    <property type="evidence" value="ECO:0007669"/>
    <property type="project" value="TreeGrafter"/>
</dbReference>
<dbReference type="SUPFAM" id="SSF56801">
    <property type="entry name" value="Acetyl-CoA synthetase-like"/>
    <property type="match status" value="1"/>
</dbReference>
<evidence type="ECO:0000259" key="2">
    <source>
        <dbReference type="Pfam" id="PF00501"/>
    </source>
</evidence>
<dbReference type="EMBL" id="LYXE01000200">
    <property type="protein sequence ID" value="PDV96443.1"/>
    <property type="molecule type" value="Genomic_DNA"/>
</dbReference>
<comment type="caution">
    <text evidence="4">The sequence shown here is derived from an EMBL/GenBank/DDBJ whole genome shotgun (WGS) entry which is preliminary data.</text>
</comment>
<name>A0A2H3KFH9_9CHLR</name>
<proteinExistence type="inferred from homology"/>
<dbReference type="Gene3D" id="3.30.300.30">
    <property type="match status" value="1"/>
</dbReference>
<dbReference type="InterPro" id="IPR000873">
    <property type="entry name" value="AMP-dep_synth/lig_dom"/>
</dbReference>
<dbReference type="PROSITE" id="PS00455">
    <property type="entry name" value="AMP_BINDING"/>
    <property type="match status" value="1"/>
</dbReference>
<dbReference type="AlphaFoldDB" id="A0A2H3KFH9"/>
<dbReference type="InterPro" id="IPR042099">
    <property type="entry name" value="ANL_N_sf"/>
</dbReference>
<dbReference type="Proteomes" id="UP000220922">
    <property type="component" value="Unassembled WGS sequence"/>
</dbReference>
<evidence type="ECO:0000313" key="4">
    <source>
        <dbReference type="EMBL" id="PDV96443.1"/>
    </source>
</evidence>
<sequence>MSIAWLLERMQQWPERNAIVWHDQAYTYGTLVERVQAWADELDRHDVGPGLVVTLEGDYSPNAVSLLLALIARDTIVVPLTRSVEAHRDEFIAIAEVQVVISFDDEDGWHLERRALQVSNPLTRNLIDSGHPGLVLFSSGSTGKSKAALHNFTPLLAKFQLPRHSRTTLTFLLLDHIGGINTLFYTLANGGTVVAVPSRDPEVVCRTIAAHRVQTLPTSPTFLNLLLISEAYERHDLSSLDLITYGTEVMPASTLERLHAIFPKVQLLQTYGLSELGILRSKSRDSGSLWVKVGGEGFETKIVDHVLWIRAQSAMLGYLNAPSPFDAEGWMNTQDVVEVDGDYLRILGRHTEIINVGGQKVYPAEVESVLLQMPNVRDVAVLGEANPITGQIVTARFNLFEPEELGAFKRRVRAFCKDRLASFKVPVKITLTEDDQHSARFKKMRKG</sequence>
<dbReference type="Pfam" id="PF13193">
    <property type="entry name" value="AMP-binding_C"/>
    <property type="match status" value="1"/>
</dbReference>
<comment type="similarity">
    <text evidence="1">Belongs to the ATP-dependent AMP-binding enzyme family.</text>
</comment>
<evidence type="ECO:0000313" key="5">
    <source>
        <dbReference type="Proteomes" id="UP000220922"/>
    </source>
</evidence>
<feature type="domain" description="AMP-dependent synthetase/ligase" evidence="2">
    <location>
        <begin position="8"/>
        <end position="281"/>
    </location>
</feature>